<dbReference type="InterPro" id="IPR000192">
    <property type="entry name" value="Aminotrans_V_dom"/>
</dbReference>
<dbReference type="EMBL" id="FNRA01000001">
    <property type="protein sequence ID" value="SDZ98046.1"/>
    <property type="molecule type" value="Genomic_DNA"/>
</dbReference>
<dbReference type="InterPro" id="IPR015424">
    <property type="entry name" value="PyrdxlP-dep_Trfase"/>
</dbReference>
<evidence type="ECO:0000256" key="1">
    <source>
        <dbReference type="ARBA" id="ARBA00001933"/>
    </source>
</evidence>
<dbReference type="GO" id="GO:0031071">
    <property type="term" value="F:cysteine desulfurase activity"/>
    <property type="evidence" value="ECO:0007669"/>
    <property type="project" value="UniProtKB-EC"/>
</dbReference>
<reference evidence="10 11" key="1">
    <citation type="submission" date="2016-10" db="EMBL/GenBank/DDBJ databases">
        <authorList>
            <person name="de Groot N.N."/>
        </authorList>
    </citation>
    <scope>NUCLEOTIDE SEQUENCE [LARGE SCALE GENOMIC DNA]</scope>
    <source>
        <strain evidence="10 11">DSM 19033</strain>
    </source>
</reference>
<dbReference type="PANTHER" id="PTHR11601:SF34">
    <property type="entry name" value="CYSTEINE DESULFURASE"/>
    <property type="match status" value="1"/>
</dbReference>
<comment type="cofactor">
    <cofactor evidence="1">
        <name>pyridoxal 5'-phosphate</name>
        <dbReference type="ChEBI" id="CHEBI:597326"/>
    </cofactor>
</comment>
<dbReference type="Gene3D" id="3.90.1150.10">
    <property type="entry name" value="Aspartate Aminotransferase, domain 1"/>
    <property type="match status" value="1"/>
</dbReference>
<evidence type="ECO:0000256" key="2">
    <source>
        <dbReference type="ARBA" id="ARBA00006490"/>
    </source>
</evidence>
<dbReference type="RefSeq" id="WP_090555188.1">
    <property type="nucleotide sequence ID" value="NZ_FNRA01000001.1"/>
</dbReference>
<dbReference type="SUPFAM" id="SSF53383">
    <property type="entry name" value="PLP-dependent transferases"/>
    <property type="match status" value="1"/>
</dbReference>
<dbReference type="AlphaFoldDB" id="A0A1H3XFB3"/>
<protein>
    <submittedName>
        <fullName evidence="10">Cysteine desulfurase</fullName>
    </submittedName>
</protein>
<keyword evidence="3" id="KW-0808">Transferase</keyword>
<keyword evidence="5" id="KW-0663">Pyridoxal phosphate</keyword>
<evidence type="ECO:0000256" key="4">
    <source>
        <dbReference type="ARBA" id="ARBA00022723"/>
    </source>
</evidence>
<dbReference type="PIRSF" id="PIRSF005572">
    <property type="entry name" value="NifS"/>
    <property type="match status" value="1"/>
</dbReference>
<evidence type="ECO:0000256" key="5">
    <source>
        <dbReference type="ARBA" id="ARBA00022898"/>
    </source>
</evidence>
<proteinExistence type="inferred from homology"/>
<keyword evidence="4" id="KW-0479">Metal-binding</keyword>
<keyword evidence="11" id="KW-1185">Reference proteome</keyword>
<dbReference type="GO" id="GO:0051536">
    <property type="term" value="F:iron-sulfur cluster binding"/>
    <property type="evidence" value="ECO:0007669"/>
    <property type="project" value="UniProtKB-KW"/>
</dbReference>
<name>A0A1H3XFB3_9SPHI</name>
<dbReference type="Proteomes" id="UP000198850">
    <property type="component" value="Unassembled WGS sequence"/>
</dbReference>
<dbReference type="GO" id="GO:0046872">
    <property type="term" value="F:metal ion binding"/>
    <property type="evidence" value="ECO:0007669"/>
    <property type="project" value="UniProtKB-KW"/>
</dbReference>
<keyword evidence="7" id="KW-0411">Iron-sulfur</keyword>
<sequence>MKIYLDNAATTPLSIDVFQAMQPYFFENFGNPSSAHHCGREAKTAVEHSRTVISELLNTTPDHIIFTSGGTEADNTAILSAIRGNQIKLAITTPFEHHAVLNTLKTLQQNGEISLVYLKHDERGNLSLSHLDQLLAAGEKAFVSVMHGNNEVGNLNDIDEIARVCSKYSAVFHSDTVQTMGQYHYDTKRLKADFLVGSAHKFHGPKGAGFLYKSTAAPIRPFINGGSQESSQRSGTENVTGIVGLAKALELAYENRDTYQKHISDLKDRMILKLTNTIPGIQFNGNSAQKSLSLSTVLSVAVPPSLTGQSPLDYLDVHQICASGGSACNSHSAGGSHVLTALGNHPGRSTVRFSFSRYNTAEEIDYVVDRLAELFKLSPAPFEYYSVRTA</sequence>
<evidence type="ECO:0000313" key="11">
    <source>
        <dbReference type="Proteomes" id="UP000198850"/>
    </source>
</evidence>
<evidence type="ECO:0000313" key="10">
    <source>
        <dbReference type="EMBL" id="SDZ98046.1"/>
    </source>
</evidence>
<accession>A0A1H3XFB3</accession>
<dbReference type="Gene3D" id="3.40.640.10">
    <property type="entry name" value="Type I PLP-dependent aspartate aminotransferase-like (Major domain)"/>
    <property type="match status" value="1"/>
</dbReference>
<evidence type="ECO:0000256" key="8">
    <source>
        <dbReference type="ARBA" id="ARBA00050776"/>
    </source>
</evidence>
<dbReference type="Gene3D" id="1.10.260.50">
    <property type="match status" value="1"/>
</dbReference>
<keyword evidence="6" id="KW-0408">Iron</keyword>
<evidence type="ECO:0000256" key="7">
    <source>
        <dbReference type="ARBA" id="ARBA00023014"/>
    </source>
</evidence>
<dbReference type="InterPro" id="IPR015421">
    <property type="entry name" value="PyrdxlP-dep_Trfase_major"/>
</dbReference>
<organism evidence="10 11">
    <name type="scientific">Pedobacter hartonius</name>
    <dbReference type="NCBI Taxonomy" id="425514"/>
    <lineage>
        <taxon>Bacteria</taxon>
        <taxon>Pseudomonadati</taxon>
        <taxon>Bacteroidota</taxon>
        <taxon>Sphingobacteriia</taxon>
        <taxon>Sphingobacteriales</taxon>
        <taxon>Sphingobacteriaceae</taxon>
        <taxon>Pedobacter</taxon>
    </lineage>
</organism>
<dbReference type="InterPro" id="IPR015422">
    <property type="entry name" value="PyrdxlP-dep_Trfase_small"/>
</dbReference>
<evidence type="ECO:0000256" key="6">
    <source>
        <dbReference type="ARBA" id="ARBA00023004"/>
    </source>
</evidence>
<dbReference type="OrthoDB" id="9804366at2"/>
<feature type="domain" description="Aminotransferase class V" evidence="9">
    <location>
        <begin position="3"/>
        <end position="367"/>
    </location>
</feature>
<dbReference type="InterPro" id="IPR016454">
    <property type="entry name" value="Cysteine_dSase"/>
</dbReference>
<comment type="catalytic activity">
    <reaction evidence="8">
        <text>(sulfur carrier)-H + L-cysteine = (sulfur carrier)-SH + L-alanine</text>
        <dbReference type="Rhea" id="RHEA:43892"/>
        <dbReference type="Rhea" id="RHEA-COMP:14737"/>
        <dbReference type="Rhea" id="RHEA-COMP:14739"/>
        <dbReference type="ChEBI" id="CHEBI:29917"/>
        <dbReference type="ChEBI" id="CHEBI:35235"/>
        <dbReference type="ChEBI" id="CHEBI:57972"/>
        <dbReference type="ChEBI" id="CHEBI:64428"/>
        <dbReference type="EC" id="2.8.1.7"/>
    </reaction>
</comment>
<comment type="similarity">
    <text evidence="2">Belongs to the class-V pyridoxal-phosphate-dependent aminotransferase family. NifS/IscS subfamily.</text>
</comment>
<evidence type="ECO:0000256" key="3">
    <source>
        <dbReference type="ARBA" id="ARBA00022679"/>
    </source>
</evidence>
<gene>
    <name evidence="10" type="ORF">SAMN05443550_101596</name>
</gene>
<dbReference type="Pfam" id="PF00266">
    <property type="entry name" value="Aminotran_5"/>
    <property type="match status" value="1"/>
</dbReference>
<dbReference type="STRING" id="425514.SAMN05443550_101596"/>
<dbReference type="PANTHER" id="PTHR11601">
    <property type="entry name" value="CYSTEINE DESULFURYLASE FAMILY MEMBER"/>
    <property type="match status" value="1"/>
</dbReference>
<evidence type="ECO:0000259" key="9">
    <source>
        <dbReference type="Pfam" id="PF00266"/>
    </source>
</evidence>